<dbReference type="PANTHER" id="PTHR33490:SF1">
    <property type="entry name" value="SLL1233 PROTEIN"/>
    <property type="match status" value="1"/>
</dbReference>
<dbReference type="InterPro" id="IPR038765">
    <property type="entry name" value="Papain-like_cys_pep_sf"/>
</dbReference>
<accession>A0A970B7L1</accession>
<sequence length="1105" mass="124896">MSIHAALYHKTAYRYDRRVTLSPQLIRLRPAPHSRTQVLSYSLKVEPEPHFLNWQQDPFGNWQARVVFPETVTSFEVTVDLVANLAVINPFDFFVESYAEAFPFEYDETLQDELRPYMKPQPAGARLAKYLKTIPREAAGTVDFIASINRELQQKISYLIRMEPGVQTPEQTLDLCSGSCRDSSWLLVQILRHLGFAARFVSGYLIQLKADVKPLEGPSGTDVDFTDLHAWAEVYIPGAGWLGLDPTSGLFAGEGHIPLSATPEPSSAAPITGAVDPCEVEFGHEMRVSRVFETPRVTKPYTEEQWQAVDALGEQVDAQLQADDVRLTMGGEPTFVAVDDPQGEEWNTSAVGPTKSNRAFDLALRLREHYAPQGLLTYGQGKWYPGESLPRWVYTLYWRRDGQPLWRSPVVKPLAGRSPTQQQARDFTVGLTARLELDPRNVMEAYEDALHYMVRERKLPINLDPTDNRLRDPEERARLSQVFERGLGAPRGFVLPVQRWQAAARWMSERWLLRTGKLFLVPGDSPIGLRLPLESLPHAPAGGVPVSYPIDPLAVPAELPNVDPRRQPFLQMRGQHLRRPREGEQTWRPEHPPQRTSSRFLNGMHVRTALTVEPRDGWINVFMPPVGRTEDFLDLVAAIEDVAAELQLPVRLEGYAPPSDPRLEILKITPDPGVIEVNVQPARSWHELRDNTMTLYEAAFQSRLSTEKFLIDGRAVGTGGGNHVVVGGARTEDSPFLRRPDVLGSIVRYWQNHPALSYLFSGLFIGPTSQHPRVDEARDTQIYEMELALSQLPAKGAVAPLWIVDRTLRNLLVDLTGNTHRAEICIDKLYSPDSPTGRLGLVEFRGFEMPPHARMSLVQQLLVRSLIAWFWREPYTRPLVRWGTALHDRWMLPHDNWRDLAEIVADLNRAGFAFDLDWFAPHFEFRFPRHGAVQYGDIEFEVRHALEPWPVLGEEPGAGGTTRFVDSSLERLQVKAKNLTPGRYAISCNGRELPLRATGTNGEYVAGVRYRAWRPYACLHPTIGAHTPLVFDLYDRWNQRAVAGCTYHVAHPAGRNYDTFPVNAFEAEARRIARFEAVGHTPGGYALRPEAPNVDFPCTLDLRRT</sequence>
<feature type="domain" description="Transglutaminase-like" evidence="2">
    <location>
        <begin position="172"/>
        <end position="248"/>
    </location>
</feature>
<dbReference type="Proteomes" id="UP000653472">
    <property type="component" value="Unassembled WGS sequence"/>
</dbReference>
<dbReference type="PANTHER" id="PTHR33490">
    <property type="entry name" value="BLR5614 PROTEIN-RELATED"/>
    <property type="match status" value="1"/>
</dbReference>
<feature type="compositionally biased region" description="Basic and acidic residues" evidence="1">
    <location>
        <begin position="580"/>
        <end position="593"/>
    </location>
</feature>
<evidence type="ECO:0000313" key="4">
    <source>
        <dbReference type="Proteomes" id="UP000653472"/>
    </source>
</evidence>
<proteinExistence type="predicted"/>
<organism evidence="3 4">
    <name type="scientific">Solimonas marina</name>
    <dbReference type="NCBI Taxonomy" id="2714601"/>
    <lineage>
        <taxon>Bacteria</taxon>
        <taxon>Pseudomonadati</taxon>
        <taxon>Pseudomonadota</taxon>
        <taxon>Gammaproteobacteria</taxon>
        <taxon>Nevskiales</taxon>
        <taxon>Nevskiaceae</taxon>
        <taxon>Solimonas</taxon>
    </lineage>
</organism>
<dbReference type="AlphaFoldDB" id="A0A970B7L1"/>
<name>A0A970B7L1_9GAMM</name>
<gene>
    <name evidence="3" type="ORF">G7Y82_03270</name>
</gene>
<dbReference type="RefSeq" id="WP_168146597.1">
    <property type="nucleotide sequence ID" value="NZ_JAAVXB010000002.1"/>
</dbReference>
<comment type="caution">
    <text evidence="3">The sequence shown here is derived from an EMBL/GenBank/DDBJ whole genome shotgun (WGS) entry which is preliminary data.</text>
</comment>
<dbReference type="InterPro" id="IPR013589">
    <property type="entry name" value="Bac_transglu_N"/>
</dbReference>
<dbReference type="InterPro" id="IPR018667">
    <property type="entry name" value="DUF2126"/>
</dbReference>
<dbReference type="Pfam" id="PF08379">
    <property type="entry name" value="Bact_transglu_N"/>
    <property type="match status" value="1"/>
</dbReference>
<evidence type="ECO:0000259" key="2">
    <source>
        <dbReference type="SMART" id="SM00460"/>
    </source>
</evidence>
<reference evidence="3" key="1">
    <citation type="submission" date="2020-03" db="EMBL/GenBank/DDBJ databases">
        <title>Solimonas marina sp. nov., isolated from deep seawater of the Pacific Ocean.</title>
        <authorList>
            <person name="Liu X."/>
            <person name="Lai Q."/>
            <person name="Sun F."/>
            <person name="Gai Y."/>
            <person name="Li G."/>
            <person name="Shao Z."/>
        </authorList>
    </citation>
    <scope>NUCLEOTIDE SEQUENCE</scope>
    <source>
        <strain evidence="3">C16B3</strain>
    </source>
</reference>
<keyword evidence="4" id="KW-1185">Reference proteome</keyword>
<dbReference type="Pfam" id="PF01841">
    <property type="entry name" value="Transglut_core"/>
    <property type="match status" value="1"/>
</dbReference>
<protein>
    <submittedName>
        <fullName evidence="3">Transglutaminase family protein</fullName>
    </submittedName>
</protein>
<dbReference type="SMART" id="SM00460">
    <property type="entry name" value="TGc"/>
    <property type="match status" value="1"/>
</dbReference>
<dbReference type="Gene3D" id="3.10.620.30">
    <property type="match status" value="1"/>
</dbReference>
<dbReference type="Pfam" id="PF09899">
    <property type="entry name" value="DUF2126"/>
    <property type="match status" value="1"/>
</dbReference>
<evidence type="ECO:0000313" key="3">
    <source>
        <dbReference type="EMBL" id="NKF21324.1"/>
    </source>
</evidence>
<dbReference type="InterPro" id="IPR002931">
    <property type="entry name" value="Transglutaminase-like"/>
</dbReference>
<evidence type="ECO:0000256" key="1">
    <source>
        <dbReference type="SAM" id="MobiDB-lite"/>
    </source>
</evidence>
<dbReference type="SUPFAM" id="SSF54001">
    <property type="entry name" value="Cysteine proteinases"/>
    <property type="match status" value="1"/>
</dbReference>
<dbReference type="EMBL" id="JAAVXB010000002">
    <property type="protein sequence ID" value="NKF21324.1"/>
    <property type="molecule type" value="Genomic_DNA"/>
</dbReference>
<feature type="region of interest" description="Disordered" evidence="1">
    <location>
        <begin position="576"/>
        <end position="598"/>
    </location>
</feature>